<accession>A0A8H7BPH7</accession>
<evidence type="ECO:0000313" key="6">
    <source>
        <dbReference type="EMBL" id="KAF7723609.1"/>
    </source>
</evidence>
<keyword evidence="7" id="KW-1185">Reference proteome</keyword>
<evidence type="ECO:0000313" key="7">
    <source>
        <dbReference type="Proteomes" id="UP000605846"/>
    </source>
</evidence>
<keyword evidence="2" id="KW-0333">Golgi apparatus</keyword>
<dbReference type="AlphaFoldDB" id="A0A8H7BPH7"/>
<evidence type="ECO:0000256" key="1">
    <source>
        <dbReference type="ARBA" id="ARBA00004555"/>
    </source>
</evidence>
<evidence type="ECO:0000256" key="2">
    <source>
        <dbReference type="ARBA" id="ARBA00023034"/>
    </source>
</evidence>
<dbReference type="Proteomes" id="UP000605846">
    <property type="component" value="Unassembled WGS sequence"/>
</dbReference>
<dbReference type="GO" id="GO:0005794">
    <property type="term" value="C:Golgi apparatus"/>
    <property type="evidence" value="ECO:0007669"/>
    <property type="project" value="UniProtKB-SubCell"/>
</dbReference>
<keyword evidence="3 4" id="KW-0175">Coiled coil</keyword>
<dbReference type="PANTHER" id="PTHR18921:SF2">
    <property type="entry name" value="THYROID RECEPTOR-INTERACTING PROTEIN 11"/>
    <property type="match status" value="1"/>
</dbReference>
<evidence type="ECO:0000256" key="3">
    <source>
        <dbReference type="ARBA" id="ARBA00023054"/>
    </source>
</evidence>
<feature type="coiled-coil region" evidence="4">
    <location>
        <begin position="192"/>
        <end position="469"/>
    </location>
</feature>
<evidence type="ECO:0000256" key="5">
    <source>
        <dbReference type="SAM" id="MobiDB-lite"/>
    </source>
</evidence>
<dbReference type="EMBL" id="JABAYA010000145">
    <property type="protein sequence ID" value="KAF7723609.1"/>
    <property type="molecule type" value="Genomic_DNA"/>
</dbReference>
<comment type="subcellular location">
    <subcellularLocation>
        <location evidence="1">Golgi apparatus</location>
    </subcellularLocation>
</comment>
<evidence type="ECO:0000256" key="4">
    <source>
        <dbReference type="SAM" id="Coils"/>
    </source>
</evidence>
<sequence>MSGDAWQQERSQLRAKLAQAGNHLKTLTQENASLKKRIAMEEKQRKDLEETRKKDLDTANQTKTELVSLLQEYFKEPVTIDVSNPVQLKEYFENVKVRLQEQTAQNDESDTIAALKSQIEQLKIQGSSTENIVTNSCDIKTVDESLKDIVMDPENASLNSSLPPGLLRTLENLRGHLQQQALSLAEMKTQNASMAENAQKDLKRQITQLQLSNNEMMEQNDKLTTDKEELERRLKECEETAKRISEESELKIAALKQEHKSLLDKLAHIKNTLAPRLEADKQLRLRNTELTTELETTQQELEHLRRDLLTRDEETGQIIAQKERDMSQLQMRLEKVQREREEVEMMAMQMDARRSQLEEQAESTQSELRRLQTRLQEEQEEKESERASLANLQTVLEEFQATKDAEIRAAVEHIERQLEVAKKSWNEYQERARVAEASLEQYQRDVAKAQQYEREIKEKNLLIGKLRHEAIILNEHLVEAMRRLKEESSENNVDR</sequence>
<dbReference type="GO" id="GO:0007030">
    <property type="term" value="P:Golgi organization"/>
    <property type="evidence" value="ECO:0007669"/>
    <property type="project" value="TreeGrafter"/>
</dbReference>
<reference evidence="6" key="1">
    <citation type="submission" date="2020-01" db="EMBL/GenBank/DDBJ databases">
        <title>Genome Sequencing of Three Apophysomyces-Like Fungal Strains Confirms a Novel Fungal Genus in the Mucoromycota with divergent Burkholderia-like Endosymbiotic Bacteria.</title>
        <authorList>
            <person name="Stajich J.E."/>
            <person name="Macias A.M."/>
            <person name="Carter-House D."/>
            <person name="Lovett B."/>
            <person name="Kasson L.R."/>
            <person name="Berry K."/>
            <person name="Grigoriev I."/>
            <person name="Chang Y."/>
            <person name="Spatafora J."/>
            <person name="Kasson M.T."/>
        </authorList>
    </citation>
    <scope>NUCLEOTIDE SEQUENCE</scope>
    <source>
        <strain evidence="6">NRRL A-21654</strain>
    </source>
</reference>
<feature type="compositionally biased region" description="Basic and acidic residues" evidence="5">
    <location>
        <begin position="38"/>
        <end position="56"/>
    </location>
</feature>
<gene>
    <name evidence="6" type="ORF">EC973_001803</name>
</gene>
<dbReference type="OrthoDB" id="2285539at2759"/>
<dbReference type="GO" id="GO:0006888">
    <property type="term" value="P:endoplasmic reticulum to Golgi vesicle-mediated transport"/>
    <property type="evidence" value="ECO:0007669"/>
    <property type="project" value="TreeGrafter"/>
</dbReference>
<organism evidence="6 7">
    <name type="scientific">Apophysomyces ossiformis</name>
    <dbReference type="NCBI Taxonomy" id="679940"/>
    <lineage>
        <taxon>Eukaryota</taxon>
        <taxon>Fungi</taxon>
        <taxon>Fungi incertae sedis</taxon>
        <taxon>Mucoromycota</taxon>
        <taxon>Mucoromycotina</taxon>
        <taxon>Mucoromycetes</taxon>
        <taxon>Mucorales</taxon>
        <taxon>Mucorineae</taxon>
        <taxon>Mucoraceae</taxon>
        <taxon>Apophysomyces</taxon>
    </lineage>
</organism>
<comment type="caution">
    <text evidence="6">The sequence shown here is derived from an EMBL/GenBank/DDBJ whole genome shotgun (WGS) entry which is preliminary data.</text>
</comment>
<dbReference type="PANTHER" id="PTHR18921">
    <property type="entry name" value="MYOSIN HEAVY CHAIN - RELATED"/>
    <property type="match status" value="1"/>
</dbReference>
<feature type="region of interest" description="Disordered" evidence="5">
    <location>
        <begin position="18"/>
        <end position="56"/>
    </location>
</feature>
<dbReference type="GO" id="GO:0031267">
    <property type="term" value="F:small GTPase binding"/>
    <property type="evidence" value="ECO:0007669"/>
    <property type="project" value="TreeGrafter"/>
</dbReference>
<name>A0A8H7BPH7_9FUNG</name>
<protein>
    <submittedName>
        <fullName evidence="6">Uncharacterized protein</fullName>
    </submittedName>
</protein>
<proteinExistence type="predicted"/>